<keyword evidence="1" id="KW-0472">Membrane</keyword>
<dbReference type="Proteomes" id="UP000201613">
    <property type="component" value="Unassembled WGS sequence"/>
</dbReference>
<dbReference type="AlphaFoldDB" id="A0A238LHB2"/>
<reference evidence="2 3" key="1">
    <citation type="submission" date="2017-05" db="EMBL/GenBank/DDBJ databases">
        <authorList>
            <person name="Song R."/>
            <person name="Chenine A.L."/>
            <person name="Ruprecht R.M."/>
        </authorList>
    </citation>
    <scope>NUCLEOTIDE SEQUENCE [LARGE SCALE GENOMIC DNA]</scope>
    <source>
        <strain evidence="2 3">CECT 8899</strain>
    </source>
</reference>
<dbReference type="EMBL" id="FXZK01000007">
    <property type="protein sequence ID" value="SMY09137.1"/>
    <property type="molecule type" value="Genomic_DNA"/>
</dbReference>
<keyword evidence="1" id="KW-0812">Transmembrane</keyword>
<evidence type="ECO:0000256" key="1">
    <source>
        <dbReference type="SAM" id="Phobius"/>
    </source>
</evidence>
<feature type="transmembrane region" description="Helical" evidence="1">
    <location>
        <begin position="41"/>
        <end position="58"/>
    </location>
</feature>
<evidence type="ECO:0000313" key="2">
    <source>
        <dbReference type="EMBL" id="SMY09137.1"/>
    </source>
</evidence>
<accession>A0A238LHB2</accession>
<dbReference type="OrthoDB" id="8214317at2"/>
<feature type="transmembrane region" description="Helical" evidence="1">
    <location>
        <begin position="213"/>
        <end position="233"/>
    </location>
</feature>
<feature type="transmembrane region" description="Helical" evidence="1">
    <location>
        <begin position="64"/>
        <end position="84"/>
    </location>
</feature>
<feature type="transmembrane region" description="Helical" evidence="1">
    <location>
        <begin position="12"/>
        <end position="34"/>
    </location>
</feature>
<evidence type="ECO:0000313" key="3">
    <source>
        <dbReference type="Proteomes" id="UP000201613"/>
    </source>
</evidence>
<proteinExistence type="predicted"/>
<feature type="transmembrane region" description="Helical" evidence="1">
    <location>
        <begin position="96"/>
        <end position="114"/>
    </location>
</feature>
<feature type="transmembrane region" description="Helical" evidence="1">
    <location>
        <begin position="156"/>
        <end position="177"/>
    </location>
</feature>
<protein>
    <submittedName>
        <fullName evidence="2">Uncharacterized protein</fullName>
    </submittedName>
</protein>
<gene>
    <name evidence="2" type="ORF">LOM8899_03299</name>
</gene>
<feature type="transmembrane region" description="Helical" evidence="1">
    <location>
        <begin position="239"/>
        <end position="258"/>
    </location>
</feature>
<organism evidence="2 3">
    <name type="scientific">Flavimaricola marinus</name>
    <dbReference type="NCBI Taxonomy" id="1819565"/>
    <lineage>
        <taxon>Bacteria</taxon>
        <taxon>Pseudomonadati</taxon>
        <taxon>Pseudomonadota</taxon>
        <taxon>Alphaproteobacteria</taxon>
        <taxon>Rhodobacterales</taxon>
        <taxon>Paracoccaceae</taxon>
        <taxon>Flavimaricola</taxon>
    </lineage>
</organism>
<sequence>MIAAAPTLANLFLSVAALAGLWALHGLIAAQGAWMPLNRRFLIGLRVTMLLFAGRALIVMTGVAGFRVIELVAAALIPLAVLILTEGLLRRHAPRLVKVLIAGAACVFVLWAFWPTLAEPIRWRGLLAYQLGTLAACGTMVLGRDRASLSAAENRAVGRLGLSLVLLVPLVGADFWAEALALPVQPSPLAVLFLCWLAVGLTRGEARHGASLWGFAFVIGMAAVVTTLLSVIWSMPWQGALLSGAVVAAAMLTTAIFAEAQAVRAEADGLSLLRQLAAGGDDPDAFLRGVQGHPMVEGAVRIGMEDLPDLDAAVLRDMFARRPVLRRADLQAADEVADYAAFLFDRFEASHVMLVAEEPLQLLALAMPSVAASSRLELELAAVQRMALLMTREAA</sequence>
<feature type="transmembrane region" description="Helical" evidence="1">
    <location>
        <begin position="183"/>
        <end position="201"/>
    </location>
</feature>
<keyword evidence="3" id="KW-1185">Reference proteome</keyword>
<dbReference type="RefSeq" id="WP_093993321.1">
    <property type="nucleotide sequence ID" value="NZ_FXZK01000007.1"/>
</dbReference>
<feature type="transmembrane region" description="Helical" evidence="1">
    <location>
        <begin position="126"/>
        <end position="144"/>
    </location>
</feature>
<keyword evidence="1" id="KW-1133">Transmembrane helix</keyword>
<name>A0A238LHB2_9RHOB</name>